<dbReference type="EMBL" id="JARKIE010000053">
    <property type="protein sequence ID" value="KAJ7692195.1"/>
    <property type="molecule type" value="Genomic_DNA"/>
</dbReference>
<keyword evidence="5" id="KW-0479">Metal-binding</keyword>
<comment type="catalytic activity">
    <reaction evidence="1">
        <text>1,2-dihydroxy-5-(methylsulfanyl)pent-1-en-3-one + O2 = 4-methylsulfanyl-2-oxobutanoate + formate + 2 H(+)</text>
        <dbReference type="Rhea" id="RHEA:24504"/>
        <dbReference type="ChEBI" id="CHEBI:15378"/>
        <dbReference type="ChEBI" id="CHEBI:15379"/>
        <dbReference type="ChEBI" id="CHEBI:15740"/>
        <dbReference type="ChEBI" id="CHEBI:16723"/>
        <dbReference type="ChEBI" id="CHEBI:49252"/>
        <dbReference type="EC" id="1.13.11.54"/>
    </reaction>
</comment>
<organism evidence="11 12">
    <name type="scientific">Mycena rosella</name>
    <name type="common">Pink bonnet</name>
    <name type="synonym">Agaricus rosellus</name>
    <dbReference type="NCBI Taxonomy" id="1033263"/>
    <lineage>
        <taxon>Eukaryota</taxon>
        <taxon>Fungi</taxon>
        <taxon>Dikarya</taxon>
        <taxon>Basidiomycota</taxon>
        <taxon>Agaricomycotina</taxon>
        <taxon>Agaricomycetes</taxon>
        <taxon>Agaricomycetidae</taxon>
        <taxon>Agaricales</taxon>
        <taxon>Marasmiineae</taxon>
        <taxon>Mycenaceae</taxon>
        <taxon>Mycena</taxon>
    </lineage>
</organism>
<evidence type="ECO:0000256" key="4">
    <source>
        <dbReference type="ARBA" id="ARBA00022605"/>
    </source>
</evidence>
<keyword evidence="3" id="KW-0533">Nickel</keyword>
<dbReference type="PANTHER" id="PTHR23418:SF0">
    <property type="entry name" value="ACIREDUCTONE DIOXYGENASE"/>
    <property type="match status" value="1"/>
</dbReference>
<keyword evidence="4" id="KW-0028">Amino-acid biosynthesis</keyword>
<reference evidence="11" key="1">
    <citation type="submission" date="2023-03" db="EMBL/GenBank/DDBJ databases">
        <title>Massive genome expansion in bonnet fungi (Mycena s.s.) driven by repeated elements and novel gene families across ecological guilds.</title>
        <authorList>
            <consortium name="Lawrence Berkeley National Laboratory"/>
            <person name="Harder C.B."/>
            <person name="Miyauchi S."/>
            <person name="Viragh M."/>
            <person name="Kuo A."/>
            <person name="Thoen E."/>
            <person name="Andreopoulos B."/>
            <person name="Lu D."/>
            <person name="Skrede I."/>
            <person name="Drula E."/>
            <person name="Henrissat B."/>
            <person name="Morin E."/>
            <person name="Kohler A."/>
            <person name="Barry K."/>
            <person name="LaButti K."/>
            <person name="Morin E."/>
            <person name="Salamov A."/>
            <person name="Lipzen A."/>
            <person name="Mereny Z."/>
            <person name="Hegedus B."/>
            <person name="Baldrian P."/>
            <person name="Stursova M."/>
            <person name="Weitz H."/>
            <person name="Taylor A."/>
            <person name="Grigoriev I.V."/>
            <person name="Nagy L.G."/>
            <person name="Martin F."/>
            <person name="Kauserud H."/>
        </authorList>
    </citation>
    <scope>NUCLEOTIDE SEQUENCE</scope>
    <source>
        <strain evidence="11">CBHHK067</strain>
    </source>
</reference>
<keyword evidence="12" id="KW-1185">Reference proteome</keyword>
<dbReference type="Pfam" id="PF03079">
    <property type="entry name" value="ARD"/>
    <property type="match status" value="1"/>
</dbReference>
<dbReference type="Gene3D" id="2.60.120.10">
    <property type="entry name" value="Jelly Rolls"/>
    <property type="match status" value="1"/>
</dbReference>
<dbReference type="InterPro" id="IPR004313">
    <property type="entry name" value="ARD"/>
</dbReference>
<dbReference type="GO" id="GO:0009086">
    <property type="term" value="P:methionine biosynthetic process"/>
    <property type="evidence" value="ECO:0007669"/>
    <property type="project" value="UniProtKB-KW"/>
</dbReference>
<evidence type="ECO:0000256" key="2">
    <source>
        <dbReference type="ARBA" id="ARBA00001954"/>
    </source>
</evidence>
<evidence type="ECO:0000256" key="7">
    <source>
        <dbReference type="ARBA" id="ARBA00023002"/>
    </source>
</evidence>
<dbReference type="AlphaFoldDB" id="A0AAD7DI70"/>
<comment type="caution">
    <text evidence="11">The sequence shown here is derived from an EMBL/GenBank/DDBJ whole genome shotgun (WGS) entry which is preliminary data.</text>
</comment>
<protein>
    <recommendedName>
        <fullName evidence="10">acireductone dioxygenase (Fe(2+)-requiring)</fullName>
        <ecNumber evidence="10">1.13.11.54</ecNumber>
    </recommendedName>
</protein>
<evidence type="ECO:0000313" key="12">
    <source>
        <dbReference type="Proteomes" id="UP001221757"/>
    </source>
</evidence>
<sequence length="117" mass="13295">MPDLFDISFWQSPQMRPSSLMNVVCQSAAKCADGHGRQPYLVRETPTDAWTRLAIEPGDLLFVSVGIYHRFTLDEKDNIKALRLFQDEPKWVPYNRGDATDANPHRLEYLKTTGVGA</sequence>
<evidence type="ECO:0000256" key="6">
    <source>
        <dbReference type="ARBA" id="ARBA00022964"/>
    </source>
</evidence>
<gene>
    <name evidence="11" type="ORF">B0H17DRAFT_1330796</name>
</gene>
<dbReference type="SUPFAM" id="SSF51182">
    <property type="entry name" value="RmlC-like cupins"/>
    <property type="match status" value="1"/>
</dbReference>
<proteinExistence type="predicted"/>
<dbReference type="GO" id="GO:0010309">
    <property type="term" value="F:acireductone dioxygenase [iron(II)-requiring] activity"/>
    <property type="evidence" value="ECO:0007669"/>
    <property type="project" value="UniProtKB-EC"/>
</dbReference>
<evidence type="ECO:0000313" key="11">
    <source>
        <dbReference type="EMBL" id="KAJ7692195.1"/>
    </source>
</evidence>
<name>A0AAD7DI70_MYCRO</name>
<keyword evidence="9" id="KW-0486">Methionine biosynthesis</keyword>
<keyword evidence="7" id="KW-0560">Oxidoreductase</keyword>
<dbReference type="EC" id="1.13.11.54" evidence="10"/>
<dbReference type="InterPro" id="IPR011051">
    <property type="entry name" value="RmlC_Cupin_sf"/>
</dbReference>
<evidence type="ECO:0000256" key="10">
    <source>
        <dbReference type="ARBA" id="ARBA00039005"/>
    </source>
</evidence>
<dbReference type="PANTHER" id="PTHR23418">
    <property type="entry name" value="ACIREDUCTONE DIOXYGENASE"/>
    <property type="match status" value="1"/>
</dbReference>
<evidence type="ECO:0000256" key="3">
    <source>
        <dbReference type="ARBA" id="ARBA00022596"/>
    </source>
</evidence>
<comment type="cofactor">
    <cofactor evidence="2">
        <name>Fe(2+)</name>
        <dbReference type="ChEBI" id="CHEBI:29033"/>
    </cofactor>
</comment>
<keyword evidence="6" id="KW-0223">Dioxygenase</keyword>
<keyword evidence="8" id="KW-0408">Iron</keyword>
<accession>A0AAD7DI70</accession>
<dbReference type="Proteomes" id="UP001221757">
    <property type="component" value="Unassembled WGS sequence"/>
</dbReference>
<evidence type="ECO:0000256" key="8">
    <source>
        <dbReference type="ARBA" id="ARBA00023004"/>
    </source>
</evidence>
<evidence type="ECO:0000256" key="5">
    <source>
        <dbReference type="ARBA" id="ARBA00022723"/>
    </source>
</evidence>
<dbReference type="GO" id="GO:0046872">
    <property type="term" value="F:metal ion binding"/>
    <property type="evidence" value="ECO:0007669"/>
    <property type="project" value="UniProtKB-KW"/>
</dbReference>
<dbReference type="InterPro" id="IPR014710">
    <property type="entry name" value="RmlC-like_jellyroll"/>
</dbReference>
<evidence type="ECO:0000256" key="1">
    <source>
        <dbReference type="ARBA" id="ARBA00000428"/>
    </source>
</evidence>
<evidence type="ECO:0000256" key="9">
    <source>
        <dbReference type="ARBA" id="ARBA00023167"/>
    </source>
</evidence>